<organism evidence="2 3">
    <name type="scientific">Sabulicella glaciei</name>
    <dbReference type="NCBI Taxonomy" id="2984948"/>
    <lineage>
        <taxon>Bacteria</taxon>
        <taxon>Pseudomonadati</taxon>
        <taxon>Pseudomonadota</taxon>
        <taxon>Alphaproteobacteria</taxon>
        <taxon>Acetobacterales</taxon>
        <taxon>Acetobacteraceae</taxon>
        <taxon>Sabulicella</taxon>
    </lineage>
</organism>
<feature type="domain" description="Cysteine-rich" evidence="1">
    <location>
        <begin position="6"/>
        <end position="86"/>
    </location>
</feature>
<keyword evidence="3" id="KW-1185">Reference proteome</keyword>
<dbReference type="PANTHER" id="PTHR30296">
    <property type="entry name" value="UNCHARACTERIZED PROTEIN YKGE"/>
    <property type="match status" value="1"/>
</dbReference>
<dbReference type="PANTHER" id="PTHR30296:SF0">
    <property type="entry name" value="LACTATE UTILIZATION PROTEIN A"/>
    <property type="match status" value="1"/>
</dbReference>
<dbReference type="Proteomes" id="UP001526430">
    <property type="component" value="Unassembled WGS sequence"/>
</dbReference>
<dbReference type="InterPro" id="IPR004017">
    <property type="entry name" value="Cys_rich_dom"/>
</dbReference>
<evidence type="ECO:0000313" key="2">
    <source>
        <dbReference type="EMBL" id="MCW8087939.1"/>
    </source>
</evidence>
<dbReference type="EMBL" id="JAPFQI010000024">
    <property type="protein sequence ID" value="MCW8087939.1"/>
    <property type="molecule type" value="Genomic_DNA"/>
</dbReference>
<sequence length="253" mass="27044">MSKPRVALFVTCLVDLYRPSVGFAAIRLLEEAGCEVLVPEAQTCCGQPAYNTGDRRTAQDLARQVMDAFASCDYVVAPSGSCAAMIAHHYPALFDNDPHERARAVALAARTHELVSFLVDVRGMKEVEARYDGVAAYHDSCSGLRELGVKAQPRALLASVDGLTVRELAEPELCCGFGGTFCVKYPDISTRMVSDKVADIAGTGADTLLAGDMGCLLNMAGRLRREGREVRVRHVAEVLAGMAADTPPIGEAP</sequence>
<proteinExistence type="predicted"/>
<protein>
    <submittedName>
        <fullName evidence="2">(Fe-S)-binding protein</fullName>
    </submittedName>
</protein>
<dbReference type="Pfam" id="PF02754">
    <property type="entry name" value="CCG"/>
    <property type="match status" value="2"/>
</dbReference>
<accession>A0ABT3P2E9</accession>
<gene>
    <name evidence="2" type="ORF">OF850_20250</name>
</gene>
<feature type="domain" description="Cysteine-rich" evidence="1">
    <location>
        <begin position="136"/>
        <end position="219"/>
    </location>
</feature>
<dbReference type="RefSeq" id="WP_301592144.1">
    <property type="nucleotide sequence ID" value="NZ_JAPFQI010000024.1"/>
</dbReference>
<evidence type="ECO:0000259" key="1">
    <source>
        <dbReference type="Pfam" id="PF02754"/>
    </source>
</evidence>
<reference evidence="2 3" key="1">
    <citation type="submission" date="2022-10" db="EMBL/GenBank/DDBJ databases">
        <title>Roseococcus glaciei nov., sp. nov., isolated from glacier.</title>
        <authorList>
            <person name="Liu Q."/>
            <person name="Xin Y.-H."/>
        </authorList>
    </citation>
    <scope>NUCLEOTIDE SEQUENCE [LARGE SCALE GENOMIC DNA]</scope>
    <source>
        <strain evidence="2 3">MDT2-1-1</strain>
    </source>
</reference>
<evidence type="ECO:0000313" key="3">
    <source>
        <dbReference type="Proteomes" id="UP001526430"/>
    </source>
</evidence>
<name>A0ABT3P2E9_9PROT</name>
<comment type="caution">
    <text evidence="2">The sequence shown here is derived from an EMBL/GenBank/DDBJ whole genome shotgun (WGS) entry which is preliminary data.</text>
</comment>